<evidence type="ECO:0000313" key="2">
    <source>
        <dbReference type="EMBL" id="KSU05973.1"/>
    </source>
</evidence>
<feature type="domain" description="HTH cro/C1-type" evidence="1">
    <location>
        <begin position="6"/>
        <end position="68"/>
    </location>
</feature>
<evidence type="ECO:0000313" key="3">
    <source>
        <dbReference type="Proteomes" id="UP000054230"/>
    </source>
</evidence>
<accession>A0A0V8CXV2</accession>
<dbReference type="InterPro" id="IPR001387">
    <property type="entry name" value="Cro/C1-type_HTH"/>
</dbReference>
<dbReference type="InterPro" id="IPR010982">
    <property type="entry name" value="Lambda_DNA-bd_dom_sf"/>
</dbReference>
<sequence length="202" mass="23513">MAKNRIKELRNSANPKITLKELSVKLKEKGLSFTDSQLSKFENGTSTPRNEEIWGALAEIFNTSQQYILGLTMYKDDTEFLEDRKKGSLQTTGLEFSARWGNDNLDEFQSLLKEADNTQKTELLRLLQYLTSSYLNSVYNADGYIYLKKIFFNIMSLTELKLSEENDIEENQELVLAKLTRSIIDYIDNVRPYPQDYDDNRF</sequence>
<dbReference type="PATRIC" id="fig|1360.106.peg.1373"/>
<dbReference type="AlphaFoldDB" id="A0A0V8CXV2"/>
<organism evidence="2 3">
    <name type="scientific">Lactococcus lactis subsp. lactis</name>
    <name type="common">Streptococcus lactis</name>
    <dbReference type="NCBI Taxonomy" id="1360"/>
    <lineage>
        <taxon>Bacteria</taxon>
        <taxon>Bacillati</taxon>
        <taxon>Bacillota</taxon>
        <taxon>Bacilli</taxon>
        <taxon>Lactobacillales</taxon>
        <taxon>Streptococcaceae</taxon>
        <taxon>Lactococcus</taxon>
    </lineage>
</organism>
<dbReference type="PROSITE" id="PS50943">
    <property type="entry name" value="HTH_CROC1"/>
    <property type="match status" value="1"/>
</dbReference>
<reference evidence="3" key="1">
    <citation type="submission" date="2015-10" db="EMBL/GenBank/DDBJ databases">
        <title>Draft Genome Sequences of 11 Lactococcus lactis subspecies cremoris strains.</title>
        <authorList>
            <person name="Wels M."/>
            <person name="Backus L."/>
            <person name="Boekhorst J."/>
            <person name="Dijkstra A."/>
            <person name="Beerthuizen M."/>
            <person name="Kelly W."/>
            <person name="Siezen R."/>
            <person name="Bachmann H."/>
            <person name="Van Hijum S."/>
        </authorList>
    </citation>
    <scope>NUCLEOTIDE SEQUENCE [LARGE SCALE GENOMIC DNA]</scope>
    <source>
        <strain evidence="3">LMG8520</strain>
    </source>
</reference>
<dbReference type="CDD" id="cd00093">
    <property type="entry name" value="HTH_XRE"/>
    <property type="match status" value="1"/>
</dbReference>
<dbReference type="EMBL" id="LKLP01000116">
    <property type="protein sequence ID" value="KSU05973.1"/>
    <property type="molecule type" value="Genomic_DNA"/>
</dbReference>
<dbReference type="Gene3D" id="1.10.260.40">
    <property type="entry name" value="lambda repressor-like DNA-binding domains"/>
    <property type="match status" value="1"/>
</dbReference>
<evidence type="ECO:0000259" key="1">
    <source>
        <dbReference type="PROSITE" id="PS50943"/>
    </source>
</evidence>
<dbReference type="Proteomes" id="UP000054230">
    <property type="component" value="Unassembled WGS sequence"/>
</dbReference>
<name>A0A0V8CXV2_LACLL</name>
<dbReference type="GO" id="GO:0003677">
    <property type="term" value="F:DNA binding"/>
    <property type="evidence" value="ECO:0007669"/>
    <property type="project" value="InterPro"/>
</dbReference>
<comment type="caution">
    <text evidence="2">The sequence shown here is derived from an EMBL/GenBank/DDBJ whole genome shotgun (WGS) entry which is preliminary data.</text>
</comment>
<gene>
    <name evidence="2" type="ORF">LMG8520_2282</name>
</gene>
<dbReference type="RefSeq" id="WP_237671239.1">
    <property type="nucleotide sequence ID" value="NZ_LKLP01000116.1"/>
</dbReference>
<proteinExistence type="predicted"/>
<protein>
    <submittedName>
        <fullName evidence="2">Prophage pi1 protein 27</fullName>
    </submittedName>
</protein>